<dbReference type="GO" id="GO:0018169">
    <property type="term" value="F:ribosomal S6-glutamic acid ligase activity"/>
    <property type="evidence" value="ECO:0007669"/>
    <property type="project" value="TreeGrafter"/>
</dbReference>
<dbReference type="SUPFAM" id="SSF56059">
    <property type="entry name" value="Glutathione synthetase ATP-binding domain-like"/>
    <property type="match status" value="1"/>
</dbReference>
<dbReference type="PANTHER" id="PTHR21621:SF0">
    <property type="entry name" value="BETA-CITRYLGLUTAMATE SYNTHASE B-RELATED"/>
    <property type="match status" value="1"/>
</dbReference>
<name>A0A847VDC6_9BACT</name>
<dbReference type="PANTHER" id="PTHR21621">
    <property type="entry name" value="RIBOSOMAL PROTEIN S6 MODIFICATION PROTEIN"/>
    <property type="match status" value="1"/>
</dbReference>
<dbReference type="GO" id="GO:0005737">
    <property type="term" value="C:cytoplasm"/>
    <property type="evidence" value="ECO:0007669"/>
    <property type="project" value="TreeGrafter"/>
</dbReference>
<dbReference type="InterPro" id="IPR011761">
    <property type="entry name" value="ATP-grasp"/>
</dbReference>
<dbReference type="PROSITE" id="PS50975">
    <property type="entry name" value="ATP_GRASP"/>
    <property type="match status" value="1"/>
</dbReference>
<evidence type="ECO:0000313" key="3">
    <source>
        <dbReference type="EMBL" id="NLZ24556.1"/>
    </source>
</evidence>
<evidence type="ECO:0000256" key="1">
    <source>
        <dbReference type="PROSITE-ProRule" id="PRU00409"/>
    </source>
</evidence>
<dbReference type="Gene3D" id="3.30.470.20">
    <property type="entry name" value="ATP-grasp fold, B domain"/>
    <property type="match status" value="1"/>
</dbReference>
<evidence type="ECO:0000313" key="4">
    <source>
        <dbReference type="Proteomes" id="UP000564033"/>
    </source>
</evidence>
<organism evidence="3 4">
    <name type="scientific">Candidatus Dojkabacteria bacterium</name>
    <dbReference type="NCBI Taxonomy" id="2099670"/>
    <lineage>
        <taxon>Bacteria</taxon>
        <taxon>Candidatus Dojkabacteria</taxon>
    </lineage>
</organism>
<gene>
    <name evidence="3" type="ORF">GX888_02320</name>
</gene>
<dbReference type="GO" id="GO:0046872">
    <property type="term" value="F:metal ion binding"/>
    <property type="evidence" value="ECO:0007669"/>
    <property type="project" value="InterPro"/>
</dbReference>
<dbReference type="Proteomes" id="UP000564033">
    <property type="component" value="Unassembled WGS sequence"/>
</dbReference>
<protein>
    <recommendedName>
        <fullName evidence="2">ATP-grasp domain-containing protein</fullName>
    </recommendedName>
</protein>
<dbReference type="InterPro" id="IPR013815">
    <property type="entry name" value="ATP_grasp_subdomain_1"/>
</dbReference>
<sequence length="562" mass="63993">MPTIIQGLNLESEITLIKFKLEGNNTEDIAKLLDEVSSFHPIFIQKYSLTPTLLSINSRLPFLWRECDEIFKKLSKNEIDYKQVRDLLLNQIIAKRIKSMSTIPLLYSAHKKGLETTPAVLEKIVFKTLQQGYRNVFNRYYVIGCGKGSQVTASISSSKDAYFAQNVQRDKWSTNVMIERLGLPIPKWSIIATEKELEKIFPDYKKPIIIKPTGLTGGRGVSVGINSLQEAKKAFRTANNIGPNRAPWQVKVMIQEQVFGDDYRLLVIDGKLEIVTKRIPAFVEGDGKNTIENLINEINKNPRRDISNPSHILKPIIIDTPLKELLTQQGLTLDSIPKKGEIVPVREVASMSQGGITEDCTDIVGKEIKTIVETLAQSVHAFVLGVDIICQDISKPLTKENGGIIEINTMPESYLNLFPVIGKQREYVSDIYIDRLLAQNNCKQYVLVGQLKDDLPTLLRKKKIINNTDTVGEIIEDRYYIDGILINKGLERWRATEGIKCNGSLDAIILHFRDWNEVREYGLGFDHIHTLFISNEQSKDKKCMKIVRKYKREKYIDKFKII</sequence>
<feature type="domain" description="ATP-grasp" evidence="2">
    <location>
        <begin position="175"/>
        <end position="437"/>
    </location>
</feature>
<reference evidence="3 4" key="1">
    <citation type="journal article" date="2020" name="Biotechnol. Biofuels">
        <title>New insights from the biogas microbiome by comprehensive genome-resolved metagenomics of nearly 1600 species originating from multiple anaerobic digesters.</title>
        <authorList>
            <person name="Campanaro S."/>
            <person name="Treu L."/>
            <person name="Rodriguez-R L.M."/>
            <person name="Kovalovszki A."/>
            <person name="Ziels R.M."/>
            <person name="Maus I."/>
            <person name="Zhu X."/>
            <person name="Kougias P.G."/>
            <person name="Basile A."/>
            <person name="Luo G."/>
            <person name="Schluter A."/>
            <person name="Konstantinidis K.T."/>
            <person name="Angelidaki I."/>
        </authorList>
    </citation>
    <scope>NUCLEOTIDE SEQUENCE [LARGE SCALE GENOMIC DNA]</scope>
    <source>
        <strain evidence="3">AS19jrsBPTG_9</strain>
    </source>
</reference>
<dbReference type="GO" id="GO:0005524">
    <property type="term" value="F:ATP binding"/>
    <property type="evidence" value="ECO:0007669"/>
    <property type="project" value="UniProtKB-UniRule"/>
</dbReference>
<dbReference type="EMBL" id="JAAZIL010000054">
    <property type="protein sequence ID" value="NLZ24556.1"/>
    <property type="molecule type" value="Genomic_DNA"/>
</dbReference>
<keyword evidence="1" id="KW-0067">ATP-binding</keyword>
<accession>A0A847VDC6</accession>
<dbReference type="AlphaFoldDB" id="A0A847VDC6"/>
<dbReference type="Gene3D" id="3.30.1490.20">
    <property type="entry name" value="ATP-grasp fold, A domain"/>
    <property type="match status" value="1"/>
</dbReference>
<comment type="caution">
    <text evidence="3">The sequence shown here is derived from an EMBL/GenBank/DDBJ whole genome shotgun (WGS) entry which is preliminary data.</text>
</comment>
<keyword evidence="1" id="KW-0547">Nucleotide-binding</keyword>
<evidence type="ECO:0000259" key="2">
    <source>
        <dbReference type="PROSITE" id="PS50975"/>
    </source>
</evidence>
<proteinExistence type="predicted"/>
<dbReference type="GO" id="GO:0009432">
    <property type="term" value="P:SOS response"/>
    <property type="evidence" value="ECO:0007669"/>
    <property type="project" value="TreeGrafter"/>
</dbReference>